<dbReference type="Pfam" id="PF00856">
    <property type="entry name" value="SET"/>
    <property type="match status" value="1"/>
</dbReference>
<dbReference type="InterPro" id="IPR046341">
    <property type="entry name" value="SET_dom_sf"/>
</dbReference>
<comment type="caution">
    <text evidence="2">The sequence shown here is derived from an EMBL/GenBank/DDBJ whole genome shotgun (WGS) entry which is preliminary data.</text>
</comment>
<keyword evidence="3" id="KW-1185">Reference proteome</keyword>
<gene>
    <name evidence="2" type="ORF">LECACI_7A004752</name>
</gene>
<sequence length="379" mass="42827">MAPLYVVQPSANRGEGIFAQEDLKPGTIIMTDRVTCEIKKDVPDIDEMDVAKAFQKLNPADQELFMGLHESHRPLKTKLFRIYKANAFQGEHSSHIFLKISKFNHSCVPNCEVENSGTLARKVIATTLIKKGEEIFISYHGAFEGYTKAQRRVVTKTYFGFECDCSACTLGPEEQYLSDWRRKLIFVLQWRLKGLNPPDLRPLEALATMTAEEAEAKKVRQGWRAWPMERALTEQEKTAYWSLQASLLEAEGLIGLMAPGSCYAQAFFLLVGQASKSKVMLRPTLDLAQCWKLRALDLLASVNCGARSGEFAEWEKTLQDLWRKTGMQRSVQMFKTPLAKGTFAVQIREHQGIPVCEVFGEEEYKDKVRKGALPACMVS</sequence>
<evidence type="ECO:0000313" key="2">
    <source>
        <dbReference type="EMBL" id="CAK4020803.1"/>
    </source>
</evidence>
<name>A0AAI8YZA1_9PEZI</name>
<dbReference type="Gene3D" id="2.170.270.10">
    <property type="entry name" value="SET domain"/>
    <property type="match status" value="1"/>
</dbReference>
<dbReference type="PANTHER" id="PTHR47332:SF4">
    <property type="entry name" value="SET DOMAIN-CONTAINING PROTEIN 5"/>
    <property type="match status" value="1"/>
</dbReference>
<protein>
    <recommendedName>
        <fullName evidence="1">SET domain-containing protein</fullName>
    </recommendedName>
</protein>
<feature type="domain" description="SET" evidence="1">
    <location>
        <begin position="2"/>
        <end position="140"/>
    </location>
</feature>
<evidence type="ECO:0000313" key="3">
    <source>
        <dbReference type="Proteomes" id="UP001296104"/>
    </source>
</evidence>
<dbReference type="PROSITE" id="PS50280">
    <property type="entry name" value="SET"/>
    <property type="match status" value="1"/>
</dbReference>
<dbReference type="SUPFAM" id="SSF82199">
    <property type="entry name" value="SET domain"/>
    <property type="match status" value="1"/>
</dbReference>
<dbReference type="CDD" id="cd20071">
    <property type="entry name" value="SET_SMYD"/>
    <property type="match status" value="1"/>
</dbReference>
<dbReference type="PANTHER" id="PTHR47332">
    <property type="entry name" value="SET DOMAIN-CONTAINING PROTEIN 5"/>
    <property type="match status" value="1"/>
</dbReference>
<accession>A0AAI8YZA1</accession>
<evidence type="ECO:0000259" key="1">
    <source>
        <dbReference type="PROSITE" id="PS50280"/>
    </source>
</evidence>
<dbReference type="SMART" id="SM00317">
    <property type="entry name" value="SET"/>
    <property type="match status" value="1"/>
</dbReference>
<dbReference type="Proteomes" id="UP001296104">
    <property type="component" value="Unassembled WGS sequence"/>
</dbReference>
<reference evidence="2" key="1">
    <citation type="submission" date="2023-11" db="EMBL/GenBank/DDBJ databases">
        <authorList>
            <person name="Alioto T."/>
            <person name="Alioto T."/>
            <person name="Gomez Garrido J."/>
        </authorList>
    </citation>
    <scope>NUCLEOTIDE SEQUENCE</scope>
</reference>
<organism evidence="2 3">
    <name type="scientific">Lecanosticta acicola</name>
    <dbReference type="NCBI Taxonomy" id="111012"/>
    <lineage>
        <taxon>Eukaryota</taxon>
        <taxon>Fungi</taxon>
        <taxon>Dikarya</taxon>
        <taxon>Ascomycota</taxon>
        <taxon>Pezizomycotina</taxon>
        <taxon>Dothideomycetes</taxon>
        <taxon>Dothideomycetidae</taxon>
        <taxon>Mycosphaerellales</taxon>
        <taxon>Mycosphaerellaceae</taxon>
        <taxon>Lecanosticta</taxon>
    </lineage>
</organism>
<dbReference type="EMBL" id="CAVMBE010000027">
    <property type="protein sequence ID" value="CAK4020803.1"/>
    <property type="molecule type" value="Genomic_DNA"/>
</dbReference>
<dbReference type="AlphaFoldDB" id="A0AAI8YZA1"/>
<proteinExistence type="predicted"/>
<dbReference type="InterPro" id="IPR053185">
    <property type="entry name" value="SET_domain_protein"/>
</dbReference>
<dbReference type="InterPro" id="IPR001214">
    <property type="entry name" value="SET_dom"/>
</dbReference>